<keyword evidence="1" id="KW-0328">Glycosyltransferase</keyword>
<dbReference type="PANTHER" id="PTHR12526">
    <property type="entry name" value="GLYCOSYLTRANSFERASE"/>
    <property type="match status" value="1"/>
</dbReference>
<name>A0A2W7NZN2_9BACT</name>
<evidence type="ECO:0000256" key="1">
    <source>
        <dbReference type="ARBA" id="ARBA00022676"/>
    </source>
</evidence>
<dbReference type="GO" id="GO:0016757">
    <property type="term" value="F:glycosyltransferase activity"/>
    <property type="evidence" value="ECO:0007669"/>
    <property type="project" value="UniProtKB-KW"/>
</dbReference>
<feature type="domain" description="Glycosyl transferase family 1" evidence="3">
    <location>
        <begin position="147"/>
        <end position="304"/>
    </location>
</feature>
<evidence type="ECO:0000259" key="3">
    <source>
        <dbReference type="Pfam" id="PF00534"/>
    </source>
</evidence>
<keyword evidence="2 4" id="KW-0808">Transferase</keyword>
<protein>
    <submittedName>
        <fullName evidence="4">Glycosyl transferase family 1</fullName>
    </submittedName>
</protein>
<keyword evidence="5" id="KW-1185">Reference proteome</keyword>
<proteinExistence type="predicted"/>
<dbReference type="InterPro" id="IPR001296">
    <property type="entry name" value="Glyco_trans_1"/>
</dbReference>
<evidence type="ECO:0000313" key="4">
    <source>
        <dbReference type="EMBL" id="PZX16672.1"/>
    </source>
</evidence>
<accession>A0A2W7NZN2</accession>
<evidence type="ECO:0000313" key="5">
    <source>
        <dbReference type="Proteomes" id="UP000249239"/>
    </source>
</evidence>
<dbReference type="Gene3D" id="3.40.50.2000">
    <property type="entry name" value="Glycogen Phosphorylase B"/>
    <property type="match status" value="2"/>
</dbReference>
<dbReference type="RefSeq" id="WP_111445481.1">
    <property type="nucleotide sequence ID" value="NZ_QKZK01000012.1"/>
</dbReference>
<dbReference type="EMBL" id="QKZK01000012">
    <property type="protein sequence ID" value="PZX16672.1"/>
    <property type="molecule type" value="Genomic_DNA"/>
</dbReference>
<organism evidence="4 5">
    <name type="scientific">Breznakibacter xylanolyticus</name>
    <dbReference type="NCBI Taxonomy" id="990"/>
    <lineage>
        <taxon>Bacteria</taxon>
        <taxon>Pseudomonadati</taxon>
        <taxon>Bacteroidota</taxon>
        <taxon>Bacteroidia</taxon>
        <taxon>Marinilabiliales</taxon>
        <taxon>Marinilabiliaceae</taxon>
        <taxon>Breznakibacter</taxon>
    </lineage>
</organism>
<dbReference type="PANTHER" id="PTHR12526:SF510">
    <property type="entry name" value="D-INOSITOL 3-PHOSPHATE GLYCOSYLTRANSFERASE"/>
    <property type="match status" value="1"/>
</dbReference>
<dbReference type="OrthoDB" id="9801609at2"/>
<dbReference type="Pfam" id="PF00534">
    <property type="entry name" value="Glycos_transf_1"/>
    <property type="match status" value="1"/>
</dbReference>
<sequence length="324" mass="37646">MVLAVILPHSKLYGGVKRFFELGNIFIDHGHQFIVFNEKGDRPNWFDFKGDICSFSEIDKYSFDAFFFTEPRYLNLVLQAKARRKIFYFVRGNENLRIFRKFKEIEVFANSTNMYDLAKRKFGIEAFKAFGGINTKLYQTPIFKERDLDEPFVVMAYGRLTEGRKGTKYVVRACERIYKKNPNVRLLLFDTPVDEKMKKAIAEFTAKVPFEFVQNHPVDKNPELFQRANVFVAPEKKAGWSNTSVEAMACGIPVIATKSGTNDFLFHEQTGLIVRRNSFSVARAIKRLMKDEALRVRLAKAGRKEIENFDWEILANRILKNILT</sequence>
<comment type="caution">
    <text evidence="4">The sequence shown here is derived from an EMBL/GenBank/DDBJ whole genome shotgun (WGS) entry which is preliminary data.</text>
</comment>
<gene>
    <name evidence="4" type="ORF">LX69_01742</name>
</gene>
<reference evidence="4 5" key="1">
    <citation type="submission" date="2018-06" db="EMBL/GenBank/DDBJ databases">
        <title>Genomic Encyclopedia of Archaeal and Bacterial Type Strains, Phase II (KMG-II): from individual species to whole genera.</title>
        <authorList>
            <person name="Goeker M."/>
        </authorList>
    </citation>
    <scope>NUCLEOTIDE SEQUENCE [LARGE SCALE GENOMIC DNA]</scope>
    <source>
        <strain evidence="4 5">DSM 6779</strain>
    </source>
</reference>
<evidence type="ECO:0000256" key="2">
    <source>
        <dbReference type="ARBA" id="ARBA00022679"/>
    </source>
</evidence>
<dbReference type="AlphaFoldDB" id="A0A2W7NZN2"/>
<dbReference type="Proteomes" id="UP000249239">
    <property type="component" value="Unassembled WGS sequence"/>
</dbReference>
<dbReference type="SUPFAM" id="SSF53756">
    <property type="entry name" value="UDP-Glycosyltransferase/glycogen phosphorylase"/>
    <property type="match status" value="1"/>
</dbReference>
<dbReference type="CDD" id="cd03801">
    <property type="entry name" value="GT4_PimA-like"/>
    <property type="match status" value="1"/>
</dbReference>